<accession>A6I618</accession>
<reference evidence="1 2" key="1">
    <citation type="submission" date="2005-09" db="EMBL/GenBank/DDBJ databases">
        <authorList>
            <person name="Mural R.J."/>
            <person name="Li P.W."/>
            <person name="Adams M.D."/>
            <person name="Amanatides P.G."/>
            <person name="Baden-Tillson H."/>
            <person name="Barnstead M."/>
            <person name="Chin S.H."/>
            <person name="Dew I."/>
            <person name="Evans C.A."/>
            <person name="Ferriera S."/>
            <person name="Flanigan M."/>
            <person name="Fosler C."/>
            <person name="Glodek A."/>
            <person name="Gu Z."/>
            <person name="Holt R.A."/>
            <person name="Jennings D."/>
            <person name="Kraft C.L."/>
            <person name="Lu F."/>
            <person name="Nguyen T."/>
            <person name="Nusskern D.R."/>
            <person name="Pfannkoch C.M."/>
            <person name="Sitter C."/>
            <person name="Sutton G.G."/>
            <person name="Venter J.C."/>
            <person name="Wang Z."/>
            <person name="Woodage T."/>
            <person name="Zheng X.H."/>
            <person name="Zhong F."/>
        </authorList>
    </citation>
    <scope>NUCLEOTIDE SEQUENCE [LARGE SCALE GENOMIC DNA]</scope>
    <source>
        <strain>BN</strain>
        <strain evidence="2">Sprague-Dawley</strain>
    </source>
</reference>
<protein>
    <submittedName>
        <fullName evidence="1">RCG39989, isoform CRA_a</fullName>
    </submittedName>
</protein>
<dbReference type="AlphaFoldDB" id="A6I618"/>
<proteinExistence type="predicted"/>
<name>A6I618_RAT</name>
<evidence type="ECO:0000313" key="1">
    <source>
        <dbReference type="EMBL" id="EDM18562.1"/>
    </source>
</evidence>
<gene>
    <name evidence="1" type="ORF">rCG_39989</name>
</gene>
<dbReference type="Proteomes" id="UP000234681">
    <property type="component" value="Chromosome 1"/>
</dbReference>
<dbReference type="EMBL" id="CH473956">
    <property type="protein sequence ID" value="EDM18562.1"/>
    <property type="molecule type" value="Genomic_DNA"/>
</dbReference>
<sequence length="41" mass="4878">MGKKRFPRQLEIMVDVMAIMPQKYQYNLSSFSESISLIRKL</sequence>
<evidence type="ECO:0000313" key="2">
    <source>
        <dbReference type="Proteomes" id="UP000234681"/>
    </source>
</evidence>
<organism evidence="1 2">
    <name type="scientific">Rattus norvegicus</name>
    <name type="common">Rat</name>
    <dbReference type="NCBI Taxonomy" id="10116"/>
    <lineage>
        <taxon>Eukaryota</taxon>
        <taxon>Metazoa</taxon>
        <taxon>Chordata</taxon>
        <taxon>Craniata</taxon>
        <taxon>Vertebrata</taxon>
        <taxon>Euteleostomi</taxon>
        <taxon>Mammalia</taxon>
        <taxon>Eutheria</taxon>
        <taxon>Euarchontoglires</taxon>
        <taxon>Glires</taxon>
        <taxon>Rodentia</taxon>
        <taxon>Myomorpha</taxon>
        <taxon>Muroidea</taxon>
        <taxon>Muridae</taxon>
        <taxon>Murinae</taxon>
        <taxon>Rattus</taxon>
    </lineage>
</organism>